<evidence type="ECO:0000256" key="1">
    <source>
        <dbReference type="HAMAP-Rule" id="MF_02088"/>
    </source>
</evidence>
<feature type="transmembrane region" description="Helical" evidence="1">
    <location>
        <begin position="93"/>
        <end position="117"/>
    </location>
</feature>
<feature type="transmembrane region" description="Helical" evidence="1">
    <location>
        <begin position="29"/>
        <end position="49"/>
    </location>
</feature>
<evidence type="ECO:0000313" key="2">
    <source>
        <dbReference type="EMBL" id="GEL74585.1"/>
    </source>
</evidence>
<dbReference type="EMBL" id="FNAJ01000002">
    <property type="protein sequence ID" value="SDD67435.1"/>
    <property type="molecule type" value="Genomic_DNA"/>
</dbReference>
<keyword evidence="4" id="KW-1185">Reference proteome</keyword>
<evidence type="ECO:0000313" key="5">
    <source>
        <dbReference type="Proteomes" id="UP000321224"/>
    </source>
</evidence>
<comment type="similarity">
    <text evidence="1">Belongs to the vitamin uptake transporter (VUT/ECF) (TC 2.A.88) family. Q precursor transporter subfamily.</text>
</comment>
<comment type="subcellular location">
    <subcellularLocation>
        <location evidence="1">Cell membrane</location>
        <topology evidence="1">Multi-pass membrane protein</topology>
    </subcellularLocation>
</comment>
<dbReference type="Pfam" id="PF02592">
    <property type="entry name" value="Vut_1"/>
    <property type="match status" value="1"/>
</dbReference>
<feature type="transmembrane region" description="Helical" evidence="1">
    <location>
        <begin position="175"/>
        <end position="199"/>
    </location>
</feature>
<dbReference type="AlphaFoldDB" id="A0A511HMJ2"/>
<dbReference type="Proteomes" id="UP000198717">
    <property type="component" value="Unassembled WGS sequence"/>
</dbReference>
<gene>
    <name evidence="2" type="ORF">MVI01_63690</name>
    <name evidence="3" type="ORF">SAMN04488504_102226</name>
</gene>
<dbReference type="EMBL" id="BJVY01000050">
    <property type="protein sequence ID" value="GEL74585.1"/>
    <property type="molecule type" value="Genomic_DNA"/>
</dbReference>
<dbReference type="GO" id="GO:0005886">
    <property type="term" value="C:plasma membrane"/>
    <property type="evidence" value="ECO:0007669"/>
    <property type="project" value="UniProtKB-SubCell"/>
</dbReference>
<dbReference type="PANTHER" id="PTHR34300">
    <property type="entry name" value="QUEUOSINE PRECURSOR TRANSPORTER-RELATED"/>
    <property type="match status" value="1"/>
</dbReference>
<feature type="transmembrane region" description="Helical" evidence="1">
    <location>
        <begin position="211"/>
        <end position="232"/>
    </location>
</feature>
<feature type="transmembrane region" description="Helical" evidence="1">
    <location>
        <begin position="61"/>
        <end position="81"/>
    </location>
</feature>
<dbReference type="InterPro" id="IPR003744">
    <property type="entry name" value="YhhQ"/>
</dbReference>
<reference evidence="3 4" key="1">
    <citation type="submission" date="2016-10" db="EMBL/GenBank/DDBJ databases">
        <authorList>
            <person name="Varghese N."/>
            <person name="Submissions S."/>
        </authorList>
    </citation>
    <scope>NUCLEOTIDE SEQUENCE [LARGE SCALE GENOMIC DNA]</scope>
    <source>
        <strain evidence="3 4">DSM 2260</strain>
    </source>
</reference>
<evidence type="ECO:0000313" key="4">
    <source>
        <dbReference type="Proteomes" id="UP000198717"/>
    </source>
</evidence>
<dbReference type="PANTHER" id="PTHR34300:SF2">
    <property type="entry name" value="QUEUOSINE PRECURSOR TRANSPORTER-RELATED"/>
    <property type="match status" value="1"/>
</dbReference>
<feature type="transmembrane region" description="Helical" evidence="1">
    <location>
        <begin position="144"/>
        <end position="163"/>
    </location>
</feature>
<keyword evidence="1" id="KW-1003">Cell membrane</keyword>
<accession>A0A511HMJ2</accession>
<comment type="function">
    <text evidence="1">Involved in the import of queuosine (Q) precursors, required for Q precursor salvage.</text>
</comment>
<sequence>MEGYCCGSEARYEVASAHENDEMLLDRRFQLFVVLVGVFVTSLVVGDIISVKLFEAKVGPVVAVMSIGILPFPVTFLLTDILNEFYGKKAARFVTWVGFFMAIFAVVVIAMAVQVPWAPLTRAPDFTGTVEGSFNNVFAGSQRFLVASMMAYLVGQFCDIAIFNGLKRLTRNRFLWVRATGSTLVSQLLDTVVVQYVAWTGVLPNATILSIIYTSYVVKLLVAVGLTPFIYLGHAFVERKLGIAPVVLGENGEPIAPPAPPVTQEEQPRAA</sequence>
<dbReference type="NCBIfam" id="TIGR00697">
    <property type="entry name" value="queuosine precursor transporter"/>
    <property type="match status" value="1"/>
</dbReference>
<name>A0A511HMJ2_9BACT</name>
<evidence type="ECO:0000313" key="3">
    <source>
        <dbReference type="EMBL" id="SDD67435.1"/>
    </source>
</evidence>
<dbReference type="GO" id="GO:0022857">
    <property type="term" value="F:transmembrane transporter activity"/>
    <property type="evidence" value="ECO:0007669"/>
    <property type="project" value="UniProtKB-UniRule"/>
</dbReference>
<dbReference type="Proteomes" id="UP000321224">
    <property type="component" value="Unassembled WGS sequence"/>
</dbReference>
<reference evidence="2 5" key="2">
    <citation type="submission" date="2019-07" db="EMBL/GenBank/DDBJ databases">
        <title>Whole genome shotgun sequence of Myxococcus virescens NBRC 100334.</title>
        <authorList>
            <person name="Hosoyama A."/>
            <person name="Uohara A."/>
            <person name="Ohji S."/>
            <person name="Ichikawa N."/>
        </authorList>
    </citation>
    <scope>NUCLEOTIDE SEQUENCE [LARGE SCALE GENOMIC DNA]</scope>
    <source>
        <strain evidence="2 5">NBRC 100334</strain>
    </source>
</reference>
<protein>
    <recommendedName>
        <fullName evidence="1">Probable queuosine precursor transporter</fullName>
        <shortName evidence="1">Q precursor transporter</shortName>
    </recommendedName>
</protein>
<comment type="caution">
    <text evidence="2">The sequence shown here is derived from an EMBL/GenBank/DDBJ whole genome shotgun (WGS) entry which is preliminary data.</text>
</comment>
<dbReference type="HAMAP" id="MF_02088">
    <property type="entry name" value="Q_prec_transport"/>
    <property type="match status" value="1"/>
</dbReference>
<keyword evidence="1" id="KW-0472">Membrane</keyword>
<proteinExistence type="inferred from homology"/>
<organism evidence="2 5">
    <name type="scientific">Myxococcus virescens</name>
    <dbReference type="NCBI Taxonomy" id="83456"/>
    <lineage>
        <taxon>Bacteria</taxon>
        <taxon>Pseudomonadati</taxon>
        <taxon>Myxococcota</taxon>
        <taxon>Myxococcia</taxon>
        <taxon>Myxococcales</taxon>
        <taxon>Cystobacterineae</taxon>
        <taxon>Myxococcaceae</taxon>
        <taxon>Myxococcus</taxon>
    </lineage>
</organism>
<keyword evidence="1" id="KW-0813">Transport</keyword>
<keyword evidence="1" id="KW-1133">Transmembrane helix</keyword>
<keyword evidence="1" id="KW-0812">Transmembrane</keyword>